<accession>A0A4Y2RP86</accession>
<comment type="caution">
    <text evidence="1">The sequence shown here is derived from an EMBL/GenBank/DDBJ whole genome shotgun (WGS) entry which is preliminary data.</text>
</comment>
<evidence type="ECO:0000313" key="2">
    <source>
        <dbReference type="Proteomes" id="UP000499080"/>
    </source>
</evidence>
<dbReference type="Proteomes" id="UP000499080">
    <property type="component" value="Unassembled WGS sequence"/>
</dbReference>
<sequence length="114" mass="12939">MTSVLSDTSDFPYYNQIPLSPYSLAQSGHFKDPDIRPDVCLKSGGLVTLAMPHYYGKSRRREIRSPTARSSLCSSLFGADGCSRSCLYRDDHVGKRTRIIYHALKPRQSLMYHH</sequence>
<reference evidence="1 2" key="1">
    <citation type="journal article" date="2019" name="Sci. Rep.">
        <title>Orb-weaving spider Araneus ventricosus genome elucidates the spidroin gene catalogue.</title>
        <authorList>
            <person name="Kono N."/>
            <person name="Nakamura H."/>
            <person name="Ohtoshi R."/>
            <person name="Moran D.A.P."/>
            <person name="Shinohara A."/>
            <person name="Yoshida Y."/>
            <person name="Fujiwara M."/>
            <person name="Mori M."/>
            <person name="Tomita M."/>
            <person name="Arakawa K."/>
        </authorList>
    </citation>
    <scope>NUCLEOTIDE SEQUENCE [LARGE SCALE GENOMIC DNA]</scope>
</reference>
<name>A0A4Y2RP86_ARAVE</name>
<evidence type="ECO:0000313" key="1">
    <source>
        <dbReference type="EMBL" id="GBN77642.1"/>
    </source>
</evidence>
<protein>
    <submittedName>
        <fullName evidence="1">Uncharacterized protein</fullName>
    </submittedName>
</protein>
<organism evidence="1 2">
    <name type="scientific">Araneus ventricosus</name>
    <name type="common">Orbweaver spider</name>
    <name type="synonym">Epeira ventricosa</name>
    <dbReference type="NCBI Taxonomy" id="182803"/>
    <lineage>
        <taxon>Eukaryota</taxon>
        <taxon>Metazoa</taxon>
        <taxon>Ecdysozoa</taxon>
        <taxon>Arthropoda</taxon>
        <taxon>Chelicerata</taxon>
        <taxon>Arachnida</taxon>
        <taxon>Araneae</taxon>
        <taxon>Araneomorphae</taxon>
        <taxon>Entelegynae</taxon>
        <taxon>Araneoidea</taxon>
        <taxon>Araneidae</taxon>
        <taxon>Araneus</taxon>
    </lineage>
</organism>
<dbReference type="EMBL" id="BGPR01017900">
    <property type="protein sequence ID" value="GBN77642.1"/>
    <property type="molecule type" value="Genomic_DNA"/>
</dbReference>
<dbReference type="AlphaFoldDB" id="A0A4Y2RP86"/>
<keyword evidence="2" id="KW-1185">Reference proteome</keyword>
<gene>
    <name evidence="1" type="ORF">AVEN_41980_1</name>
</gene>
<proteinExistence type="predicted"/>